<gene>
    <name evidence="3" type="ORF">FHE65_11075</name>
    <name evidence="2" type="ORF">FHE65_12600</name>
</gene>
<dbReference type="EMBL" id="VDFR01000048">
    <property type="protein sequence ID" value="TNC47149.1"/>
    <property type="molecule type" value="Genomic_DNA"/>
</dbReference>
<dbReference type="Proteomes" id="UP000306740">
    <property type="component" value="Unassembled WGS sequence"/>
</dbReference>
<evidence type="ECO:0000256" key="1">
    <source>
        <dbReference type="SAM" id="MobiDB-lite"/>
    </source>
</evidence>
<organism evidence="3 4">
    <name type="scientific">Mumia zhuanghuii</name>
    <dbReference type="NCBI Taxonomy" id="2585211"/>
    <lineage>
        <taxon>Bacteria</taxon>
        <taxon>Bacillati</taxon>
        <taxon>Actinomycetota</taxon>
        <taxon>Actinomycetes</taxon>
        <taxon>Propionibacteriales</taxon>
        <taxon>Nocardioidaceae</taxon>
        <taxon>Mumia</taxon>
    </lineage>
</organism>
<evidence type="ECO:0000313" key="2">
    <source>
        <dbReference type="EMBL" id="TNC46467.1"/>
    </source>
</evidence>
<evidence type="ECO:0000313" key="4">
    <source>
        <dbReference type="Proteomes" id="UP000306740"/>
    </source>
</evidence>
<protein>
    <recommendedName>
        <fullName evidence="5">AbiEi antitoxin C-terminal domain-containing protein</fullName>
    </recommendedName>
</protein>
<dbReference type="AlphaFoldDB" id="A0A5C4MQF6"/>
<dbReference type="OrthoDB" id="5146042at2"/>
<name>A0A5C4MQF6_9ACTN</name>
<proteinExistence type="predicted"/>
<accession>A0A5C4MQF6</accession>
<evidence type="ECO:0008006" key="5">
    <source>
        <dbReference type="Google" id="ProtNLM"/>
    </source>
</evidence>
<dbReference type="EMBL" id="VDFR01000056">
    <property type="protein sequence ID" value="TNC46467.1"/>
    <property type="molecule type" value="Genomic_DNA"/>
</dbReference>
<feature type="compositionally biased region" description="Basic residues" evidence="1">
    <location>
        <begin position="192"/>
        <end position="210"/>
    </location>
</feature>
<reference evidence="3 4" key="1">
    <citation type="submission" date="2019-05" db="EMBL/GenBank/DDBJ databases">
        <title>Mumia sp. nov., isolated from the intestinal contents of plateau pika (Ochotona curzoniae) in the Qinghai-Tibet plateau of China.</title>
        <authorList>
            <person name="Tian Z."/>
        </authorList>
    </citation>
    <scope>NUCLEOTIDE SEQUENCE [LARGE SCALE GENOMIC DNA]</scope>
    <source>
        <strain evidence="4">527</strain>
        <strain evidence="3">Z527</strain>
    </source>
</reference>
<comment type="caution">
    <text evidence="3">The sequence shown here is derived from an EMBL/GenBank/DDBJ whole genome shotgun (WGS) entry which is preliminary data.</text>
</comment>
<evidence type="ECO:0000313" key="3">
    <source>
        <dbReference type="EMBL" id="TNC47149.1"/>
    </source>
</evidence>
<sequence length="227" mass="25405">MSVLFPGVYVDHTGAPTWQQQAWGAVLYAWPAALAGRSAIRAGERVHLDSTAPDVIEIAVDRRREIAEPPGLRVTRRTTFDAMVSWNRSPPRLQYEEAVLDVAAGEGDDVDAVATLARACATRRTTASRLLSVMHRRARIRRRRWLQSVLGDIASGTQSVLEHGYLRRVERPHGLPAPRRQLAAVGSDGKVPRRRPRRARRRARRPHLPRVRGEAGHRSGSRPGRPR</sequence>
<dbReference type="RefSeq" id="WP_139105848.1">
    <property type="nucleotide sequence ID" value="NZ_VDFR01000048.1"/>
</dbReference>
<feature type="region of interest" description="Disordered" evidence="1">
    <location>
        <begin position="172"/>
        <end position="227"/>
    </location>
</feature>